<accession>A0A2P2MHJ4</accession>
<evidence type="ECO:0000313" key="1">
    <source>
        <dbReference type="EMBL" id="MBX29704.1"/>
    </source>
</evidence>
<name>A0A2P2MHJ4_RHIMU</name>
<dbReference type="EMBL" id="GGEC01049220">
    <property type="protein sequence ID" value="MBX29704.1"/>
    <property type="molecule type" value="Transcribed_RNA"/>
</dbReference>
<protein>
    <submittedName>
        <fullName evidence="1">Uncharacterized protein</fullName>
    </submittedName>
</protein>
<organism evidence="1">
    <name type="scientific">Rhizophora mucronata</name>
    <name type="common">Asiatic mangrove</name>
    <dbReference type="NCBI Taxonomy" id="61149"/>
    <lineage>
        <taxon>Eukaryota</taxon>
        <taxon>Viridiplantae</taxon>
        <taxon>Streptophyta</taxon>
        <taxon>Embryophyta</taxon>
        <taxon>Tracheophyta</taxon>
        <taxon>Spermatophyta</taxon>
        <taxon>Magnoliopsida</taxon>
        <taxon>eudicotyledons</taxon>
        <taxon>Gunneridae</taxon>
        <taxon>Pentapetalae</taxon>
        <taxon>rosids</taxon>
        <taxon>fabids</taxon>
        <taxon>Malpighiales</taxon>
        <taxon>Rhizophoraceae</taxon>
        <taxon>Rhizophora</taxon>
    </lineage>
</organism>
<sequence length="34" mass="4221">MCVYIERERETFDTQTQCSTYVLHVHYRDRTLII</sequence>
<reference evidence="1" key="1">
    <citation type="submission" date="2018-02" db="EMBL/GenBank/DDBJ databases">
        <title>Rhizophora mucronata_Transcriptome.</title>
        <authorList>
            <person name="Meera S.P."/>
            <person name="Sreeshan A."/>
            <person name="Augustine A."/>
        </authorList>
    </citation>
    <scope>NUCLEOTIDE SEQUENCE</scope>
    <source>
        <tissue evidence="1">Leaf</tissue>
    </source>
</reference>
<dbReference type="AlphaFoldDB" id="A0A2P2MHJ4"/>
<proteinExistence type="predicted"/>